<dbReference type="SUPFAM" id="SSF54160">
    <property type="entry name" value="Chromo domain-like"/>
    <property type="match status" value="1"/>
</dbReference>
<feature type="region of interest" description="Disordered" evidence="3">
    <location>
        <begin position="60"/>
        <end position="100"/>
    </location>
</feature>
<proteinExistence type="predicted"/>
<feature type="region of interest" description="Disordered" evidence="3">
    <location>
        <begin position="309"/>
        <end position="345"/>
    </location>
</feature>
<sequence length="708" mass="77864">MNRSKNRNSGIYTVEKLLDRRVRMNKVEYLVKWKNWNDKHNTWEPEKNILDKSLIENYQRAESRKRKANATASSRPQSPSTESKKAKVAGEAAPDNARLSEPLTVNVSVAKNSLPAAHSGSSSVGATTASSVGSPRNSTFDNANTNSTSNDVCEWRMDSRLRPTTLLVTAASASAANTRMAAKAPSSEHGSRTSLSPQFPLTPIEQPRIRLKIPRERILSMRSTGEEEEDEDDEEEEENDGEEESEDSPSSSGDSVVEEIELPRRERSSTNEAEFIVIPKQLDVPTIKAFSSESIIRPPIGLKLQSKRFSEDCDKNPAANKKCKEKKKRHNEERRFSSSSSPGSGCSLRRLAPLRIHLSRNGTSAAFLATSLSVTSYSSPSASALVLPPPPPPERDISITDVTVGGLTVTIKECSTPKNFFGIPTSQIVANSRPPLVPRPIVEKLETLVPKPPTSRPTTEIPLDENSEPQTTDVVEEAPKVNEVSESSLPSPLKTTPKKIGRRNASSRKSSNPVKKVCGLVDTVPPPSRSIDDSVYAFHGDDSPPPPSPPPKAVMEPTQLSPSLSLPPLEPTKLPPPPPLLQLPTLPPMASPWETYFKAIGLFPQTEFLNPPPPPPPLLTVPSTGGMYPNPFVPSPPTHLQHLPHHPNYLLCLQAVRSWTRYNQLIYQRVLDVYSTDQLLSIPSLFSPIDPVFPVYIAKFCISKHYCY</sequence>
<feature type="compositionally biased region" description="Basic residues" evidence="3">
    <location>
        <begin position="496"/>
        <end position="506"/>
    </location>
</feature>
<dbReference type="EMBL" id="JAKROA010000005">
    <property type="protein sequence ID" value="KAL5107109.1"/>
    <property type="molecule type" value="Genomic_DNA"/>
</dbReference>
<dbReference type="PANTHER" id="PTHR46389:SF3">
    <property type="entry name" value="POLYCOMB GROUP PROTEIN PC"/>
    <property type="match status" value="1"/>
</dbReference>
<evidence type="ECO:0000256" key="1">
    <source>
        <dbReference type="ARBA" id="ARBA00004123"/>
    </source>
</evidence>
<evidence type="ECO:0000313" key="6">
    <source>
        <dbReference type="Proteomes" id="UP001651158"/>
    </source>
</evidence>
<feature type="compositionally biased region" description="Polar residues" evidence="3">
    <location>
        <begin position="135"/>
        <end position="151"/>
    </location>
</feature>
<dbReference type="PROSITE" id="PS00598">
    <property type="entry name" value="CHROMO_1"/>
    <property type="match status" value="1"/>
</dbReference>
<dbReference type="Pfam" id="PF17218">
    <property type="entry name" value="CBX7_C"/>
    <property type="match status" value="1"/>
</dbReference>
<keyword evidence="6" id="KW-1185">Reference proteome</keyword>
<dbReference type="InterPro" id="IPR023779">
    <property type="entry name" value="Chromodomain_CS"/>
</dbReference>
<dbReference type="Gene3D" id="2.40.50.40">
    <property type="match status" value="1"/>
</dbReference>
<feature type="compositionally biased region" description="Acidic residues" evidence="3">
    <location>
        <begin position="226"/>
        <end position="247"/>
    </location>
</feature>
<dbReference type="InterPro" id="IPR000953">
    <property type="entry name" value="Chromo/chromo_shadow_dom"/>
</dbReference>
<dbReference type="InterPro" id="IPR033773">
    <property type="entry name" value="CBX7_C"/>
</dbReference>
<dbReference type="InterPro" id="IPR016197">
    <property type="entry name" value="Chromo-like_dom_sf"/>
</dbReference>
<comment type="caution">
    <text evidence="5">The sequence shown here is derived from an EMBL/GenBank/DDBJ whole genome shotgun (WGS) entry which is preliminary data.</text>
</comment>
<gene>
    <name evidence="5" type="ORF">TcWFU_009181</name>
</gene>
<keyword evidence="2" id="KW-0539">Nucleus</keyword>
<dbReference type="CDD" id="cd18644">
    <property type="entry name" value="CD_polycomb"/>
    <property type="match status" value="1"/>
</dbReference>
<feature type="compositionally biased region" description="Pro residues" evidence="3">
    <location>
        <begin position="568"/>
        <end position="579"/>
    </location>
</feature>
<dbReference type="Proteomes" id="UP001651158">
    <property type="component" value="Unassembled WGS sequence"/>
</dbReference>
<dbReference type="SMART" id="SM00298">
    <property type="entry name" value="CHROMO"/>
    <property type="match status" value="1"/>
</dbReference>
<organism evidence="5 6">
    <name type="scientific">Taenia crassiceps</name>
    <dbReference type="NCBI Taxonomy" id="6207"/>
    <lineage>
        <taxon>Eukaryota</taxon>
        <taxon>Metazoa</taxon>
        <taxon>Spiralia</taxon>
        <taxon>Lophotrochozoa</taxon>
        <taxon>Platyhelminthes</taxon>
        <taxon>Cestoda</taxon>
        <taxon>Eucestoda</taxon>
        <taxon>Cyclophyllidea</taxon>
        <taxon>Taeniidae</taxon>
        <taxon>Taenia</taxon>
    </lineage>
</organism>
<dbReference type="InterPro" id="IPR052458">
    <property type="entry name" value="PcG_PRC1-like_component"/>
</dbReference>
<feature type="region of interest" description="Disordered" evidence="3">
    <location>
        <begin position="178"/>
        <end position="203"/>
    </location>
</feature>
<evidence type="ECO:0000259" key="4">
    <source>
        <dbReference type="PROSITE" id="PS50013"/>
    </source>
</evidence>
<feature type="region of interest" description="Disordered" evidence="3">
    <location>
        <begin position="215"/>
        <end position="271"/>
    </location>
</feature>
<feature type="compositionally biased region" description="Pro residues" evidence="3">
    <location>
        <begin position="543"/>
        <end position="552"/>
    </location>
</feature>
<dbReference type="PANTHER" id="PTHR46389">
    <property type="entry name" value="POLYCOMB GROUP PROTEIN PC"/>
    <property type="match status" value="1"/>
</dbReference>
<accession>A0ABR4QC93</accession>
<protein>
    <recommendedName>
        <fullName evidence="4">Chromo domain-containing protein</fullName>
    </recommendedName>
</protein>
<feature type="region of interest" description="Disordered" evidence="3">
    <location>
        <begin position="115"/>
        <end position="151"/>
    </location>
</feature>
<evidence type="ECO:0000256" key="3">
    <source>
        <dbReference type="SAM" id="MobiDB-lite"/>
    </source>
</evidence>
<feature type="compositionally biased region" description="Polar residues" evidence="3">
    <location>
        <begin position="484"/>
        <end position="494"/>
    </location>
</feature>
<name>A0ABR4QC93_9CEST</name>
<feature type="compositionally biased region" description="Polar residues" evidence="3">
    <location>
        <begin position="70"/>
        <end position="81"/>
    </location>
</feature>
<feature type="domain" description="Chromo" evidence="4">
    <location>
        <begin position="12"/>
        <end position="70"/>
    </location>
</feature>
<comment type="subcellular location">
    <subcellularLocation>
        <location evidence="1">Nucleus</location>
    </subcellularLocation>
</comment>
<dbReference type="PROSITE" id="PS50013">
    <property type="entry name" value="CHROMO_2"/>
    <property type="match status" value="1"/>
</dbReference>
<evidence type="ECO:0000256" key="2">
    <source>
        <dbReference type="ARBA" id="ARBA00023242"/>
    </source>
</evidence>
<evidence type="ECO:0000313" key="5">
    <source>
        <dbReference type="EMBL" id="KAL5107109.1"/>
    </source>
</evidence>
<feature type="region of interest" description="Disordered" evidence="3">
    <location>
        <begin position="449"/>
        <end position="579"/>
    </location>
</feature>
<dbReference type="InterPro" id="IPR023780">
    <property type="entry name" value="Chromo_domain"/>
</dbReference>
<dbReference type="Pfam" id="PF00385">
    <property type="entry name" value="Chromo"/>
    <property type="match status" value="1"/>
</dbReference>
<reference evidence="5 6" key="1">
    <citation type="journal article" date="2022" name="Front. Cell. Infect. Microbiol.">
        <title>The Genomes of Two Strains of Taenia crassiceps the Animal Model for the Study of Human Cysticercosis.</title>
        <authorList>
            <person name="Bobes R.J."/>
            <person name="Estrada K."/>
            <person name="Rios-Valencia D.G."/>
            <person name="Calderon-Gallegos A."/>
            <person name="de la Torre P."/>
            <person name="Carrero J.C."/>
            <person name="Sanchez-Flores A."/>
            <person name="Laclette J.P."/>
        </authorList>
    </citation>
    <scope>NUCLEOTIDE SEQUENCE [LARGE SCALE GENOMIC DNA]</scope>
    <source>
        <strain evidence="5">WFUcys</strain>
    </source>
</reference>
<feature type="compositionally biased region" description="Low complexity" evidence="3">
    <location>
        <begin position="119"/>
        <end position="134"/>
    </location>
</feature>
<feature type="compositionally biased region" description="Low complexity" evidence="3">
    <location>
        <begin position="556"/>
        <end position="567"/>
    </location>
</feature>